<name>A0AAV4D6C9_9GAST</name>
<gene>
    <name evidence="1" type="ORF">PoB_006617200</name>
</gene>
<comment type="caution">
    <text evidence="1">The sequence shown here is derived from an EMBL/GenBank/DDBJ whole genome shotgun (WGS) entry which is preliminary data.</text>
</comment>
<evidence type="ECO:0000313" key="1">
    <source>
        <dbReference type="EMBL" id="GFO39667.1"/>
    </source>
</evidence>
<keyword evidence="2" id="KW-1185">Reference proteome</keyword>
<reference evidence="1 2" key="1">
    <citation type="journal article" date="2021" name="Elife">
        <title>Chloroplast acquisition without the gene transfer in kleptoplastic sea slugs, Plakobranchus ocellatus.</title>
        <authorList>
            <person name="Maeda T."/>
            <person name="Takahashi S."/>
            <person name="Yoshida T."/>
            <person name="Shimamura S."/>
            <person name="Takaki Y."/>
            <person name="Nagai Y."/>
            <person name="Toyoda A."/>
            <person name="Suzuki Y."/>
            <person name="Arimoto A."/>
            <person name="Ishii H."/>
            <person name="Satoh N."/>
            <person name="Nishiyama T."/>
            <person name="Hasebe M."/>
            <person name="Maruyama T."/>
            <person name="Minagawa J."/>
            <person name="Obokata J."/>
            <person name="Shigenobu S."/>
        </authorList>
    </citation>
    <scope>NUCLEOTIDE SEQUENCE [LARGE SCALE GENOMIC DNA]</scope>
</reference>
<accession>A0AAV4D6C9</accession>
<dbReference type="Proteomes" id="UP000735302">
    <property type="component" value="Unassembled WGS sequence"/>
</dbReference>
<sequence length="91" mass="10460">MSSKEIFTKPWTVKFQHTTVDSYRSLVEKPPSQRGGQAYCHNQRSTLNKQDEEKKKIVQFGWNSTIAGETFKAVLNKLINKTTDPNTQNTK</sequence>
<evidence type="ECO:0000313" key="2">
    <source>
        <dbReference type="Proteomes" id="UP000735302"/>
    </source>
</evidence>
<organism evidence="1 2">
    <name type="scientific">Plakobranchus ocellatus</name>
    <dbReference type="NCBI Taxonomy" id="259542"/>
    <lineage>
        <taxon>Eukaryota</taxon>
        <taxon>Metazoa</taxon>
        <taxon>Spiralia</taxon>
        <taxon>Lophotrochozoa</taxon>
        <taxon>Mollusca</taxon>
        <taxon>Gastropoda</taxon>
        <taxon>Heterobranchia</taxon>
        <taxon>Euthyneura</taxon>
        <taxon>Panpulmonata</taxon>
        <taxon>Sacoglossa</taxon>
        <taxon>Placobranchoidea</taxon>
        <taxon>Plakobranchidae</taxon>
        <taxon>Plakobranchus</taxon>
    </lineage>
</organism>
<dbReference type="EMBL" id="BLXT01007504">
    <property type="protein sequence ID" value="GFO39667.1"/>
    <property type="molecule type" value="Genomic_DNA"/>
</dbReference>
<dbReference type="AlphaFoldDB" id="A0AAV4D6C9"/>
<protein>
    <submittedName>
        <fullName evidence="1">Uncharacterized protein</fullName>
    </submittedName>
</protein>
<proteinExistence type="predicted"/>